<sequence length="148" mass="17386">MEPQQPKNSVQKTVQNAPRQRDRERTQNDLKLALRRLQQTEEKISIKRVAEEAKVSPQLIHMRYPDLAEEVRQIIGKGTREQRNQKQALLQVEREKNRKLREQVESQFKEITQLASINEALRREILLLKGLAGENVRIGNFRGNNNRN</sequence>
<keyword evidence="1" id="KW-0175">Coiled coil</keyword>
<feature type="coiled-coil region" evidence="1">
    <location>
        <begin position="83"/>
        <end position="110"/>
    </location>
</feature>
<comment type="caution">
    <text evidence="3">The sequence shown here is derived from an EMBL/GenBank/DDBJ whole genome shotgun (WGS) entry which is preliminary data.</text>
</comment>
<evidence type="ECO:0000313" key="4">
    <source>
        <dbReference type="Proteomes" id="UP000295382"/>
    </source>
</evidence>
<accession>A0A4V2UI53</accession>
<dbReference type="AlphaFoldDB" id="A0A4V2UI53"/>
<evidence type="ECO:0000256" key="1">
    <source>
        <dbReference type="SAM" id="Coils"/>
    </source>
</evidence>
<dbReference type="EMBL" id="SLZQ01000018">
    <property type="protein sequence ID" value="TCS33106.1"/>
    <property type="molecule type" value="Genomic_DNA"/>
</dbReference>
<gene>
    <name evidence="3" type="ORF">EDC30_11847</name>
</gene>
<name>A0A4V2UI53_PAULE</name>
<evidence type="ECO:0000256" key="2">
    <source>
        <dbReference type="SAM" id="MobiDB-lite"/>
    </source>
</evidence>
<keyword evidence="4" id="KW-1185">Reference proteome</keyword>
<protein>
    <submittedName>
        <fullName evidence="3">Uncharacterized protein</fullName>
    </submittedName>
</protein>
<dbReference type="OrthoDB" id="6981409at2"/>
<feature type="compositionally biased region" description="Polar residues" evidence="2">
    <location>
        <begin position="1"/>
        <end position="18"/>
    </location>
</feature>
<dbReference type="Proteomes" id="UP000295382">
    <property type="component" value="Unassembled WGS sequence"/>
</dbReference>
<evidence type="ECO:0000313" key="3">
    <source>
        <dbReference type="EMBL" id="TCS33106.1"/>
    </source>
</evidence>
<dbReference type="RefSeq" id="WP_132260314.1">
    <property type="nucleotide sequence ID" value="NZ_SLZQ01000018.1"/>
</dbReference>
<feature type="compositionally biased region" description="Basic and acidic residues" evidence="2">
    <location>
        <begin position="19"/>
        <end position="28"/>
    </location>
</feature>
<organism evidence="3 4">
    <name type="scientific">Paucimonas lemoignei</name>
    <name type="common">Pseudomonas lemoignei</name>
    <dbReference type="NCBI Taxonomy" id="29443"/>
    <lineage>
        <taxon>Bacteria</taxon>
        <taxon>Pseudomonadati</taxon>
        <taxon>Pseudomonadota</taxon>
        <taxon>Betaproteobacteria</taxon>
        <taxon>Burkholderiales</taxon>
        <taxon>Burkholderiaceae</taxon>
        <taxon>Paucimonas</taxon>
    </lineage>
</organism>
<proteinExistence type="predicted"/>
<reference evidence="3 4" key="1">
    <citation type="submission" date="2019-03" db="EMBL/GenBank/DDBJ databases">
        <title>Genomic Encyclopedia of Type Strains, Phase IV (KMG-IV): sequencing the most valuable type-strain genomes for metagenomic binning, comparative biology and taxonomic classification.</title>
        <authorList>
            <person name="Goeker M."/>
        </authorList>
    </citation>
    <scope>NUCLEOTIDE SEQUENCE [LARGE SCALE GENOMIC DNA]</scope>
    <source>
        <strain evidence="3 4">DSM 7445</strain>
    </source>
</reference>
<feature type="region of interest" description="Disordered" evidence="2">
    <location>
        <begin position="1"/>
        <end position="28"/>
    </location>
</feature>